<organism evidence="3 4">
    <name type="scientific">Neorickettsia findlayensis</name>
    <dbReference type="NCBI Taxonomy" id="2686014"/>
    <lineage>
        <taxon>Bacteria</taxon>
        <taxon>Pseudomonadati</taxon>
        <taxon>Pseudomonadota</taxon>
        <taxon>Alphaproteobacteria</taxon>
        <taxon>Rickettsiales</taxon>
        <taxon>Anaplasmataceae</taxon>
        <taxon>Neorickettsia</taxon>
    </lineage>
</organism>
<keyword evidence="4" id="KW-1185">Reference proteome</keyword>
<dbReference type="KEGG" id="nef:GP480_00545"/>
<evidence type="ECO:0000256" key="2">
    <source>
        <dbReference type="SAM" id="Phobius"/>
    </source>
</evidence>
<proteinExistence type="predicted"/>
<keyword evidence="2" id="KW-1133">Transmembrane helix</keyword>
<dbReference type="EMBL" id="CP047224">
    <property type="protein sequence ID" value="QHD64961.1"/>
    <property type="molecule type" value="Genomic_DNA"/>
</dbReference>
<evidence type="ECO:0000313" key="3">
    <source>
        <dbReference type="EMBL" id="QHD64961.1"/>
    </source>
</evidence>
<name>A0A6P1GAK6_9RICK</name>
<keyword evidence="2" id="KW-0472">Membrane</keyword>
<reference evidence="3 4" key="2">
    <citation type="journal article" date="2020" name="MBio">
        <title>Isolation and Molecular Analysis of a Novel Neorickettsia Species That Causes Potomac Horse Fever.</title>
        <authorList>
            <person name="Teymournejad O."/>
            <person name="Lin M."/>
            <person name="Bekebrede H."/>
            <person name="Kamr A."/>
            <person name="Toribio R.E."/>
            <person name="Arroyo L.G."/>
            <person name="Baird J.D."/>
            <person name="Rikihisa Y."/>
        </authorList>
    </citation>
    <scope>NUCLEOTIDE SEQUENCE [LARGE SCALE GENOMIC DNA]</scope>
    <source>
        <strain evidence="3 4">Fin17</strain>
    </source>
</reference>
<evidence type="ECO:0000256" key="1">
    <source>
        <dbReference type="SAM" id="MobiDB-lite"/>
    </source>
</evidence>
<feature type="compositionally biased region" description="Basic and acidic residues" evidence="1">
    <location>
        <begin position="166"/>
        <end position="175"/>
    </location>
</feature>
<dbReference type="Proteomes" id="UP000464912">
    <property type="component" value="Chromosome"/>
</dbReference>
<accession>A0A6P1GAK6</accession>
<reference evidence="3 4" key="1">
    <citation type="journal article" date="2020" name="MBio">
        <title>Erratum for Teymournejad et al., 'Isolation and Molecular Analysis of a Novel Neorickettsia Species That Causes Potomac Horse Fever'.</title>
        <authorList>
            <person name="Teymournejad O."/>
            <person name="Lin M."/>
            <person name="Bekebrede H."/>
            <person name="Kamr A."/>
            <person name="Toribio R.E."/>
            <person name="Arroyo L.G."/>
            <person name="Baird J.D."/>
            <person name="Rikihisa Y."/>
        </authorList>
    </citation>
    <scope>NUCLEOTIDE SEQUENCE [LARGE SCALE GENOMIC DNA]</scope>
    <source>
        <strain evidence="3 4">Fin17</strain>
    </source>
</reference>
<evidence type="ECO:0000313" key="4">
    <source>
        <dbReference type="Proteomes" id="UP000464912"/>
    </source>
</evidence>
<feature type="transmembrane region" description="Helical" evidence="2">
    <location>
        <begin position="75"/>
        <end position="96"/>
    </location>
</feature>
<gene>
    <name evidence="3" type="ORF">GP480_00545</name>
</gene>
<dbReference type="RefSeq" id="WP_160094906.1">
    <property type="nucleotide sequence ID" value="NZ_CP047224.1"/>
</dbReference>
<sequence>MHSWSEIYNGDARTLIQESSISKQQSSGAMPIACTFSKRRILCIFALSVLLLVFAALIVNLTLLCSTKTFPNGKILLVLNILAVLFTFLFFLCCTASEIARCAGLQGGRETPKSLDLTGIVSDQPVYVPENTEIHNLSLCGSVKLLGLVDQIVDDAITSGLQAVKDRQTQEKTPPDHAQPGTPFPTVPENPVIQLASQRPPGRGPAAELTDYQIVHAVIDFGTTQSTQ</sequence>
<dbReference type="AlphaFoldDB" id="A0A6P1GAK6"/>
<feature type="transmembrane region" description="Helical" evidence="2">
    <location>
        <begin position="41"/>
        <end position="63"/>
    </location>
</feature>
<feature type="region of interest" description="Disordered" evidence="1">
    <location>
        <begin position="166"/>
        <end position="190"/>
    </location>
</feature>
<protein>
    <submittedName>
        <fullName evidence="3">Uncharacterized protein</fullName>
    </submittedName>
</protein>
<keyword evidence="2" id="KW-0812">Transmembrane</keyword>